<name>A0AAW1PJ75_9CHLO</name>
<comment type="similarity">
    <text evidence="4">Belongs to the EXORDIUM family.</text>
</comment>
<gene>
    <name evidence="5" type="ORF">WJX72_001184</name>
</gene>
<dbReference type="EMBL" id="JALJOR010000010">
    <property type="protein sequence ID" value="KAK9809895.1"/>
    <property type="molecule type" value="Genomic_DNA"/>
</dbReference>
<dbReference type="InterPro" id="IPR006766">
    <property type="entry name" value="EXORDIUM-like"/>
</dbReference>
<dbReference type="PANTHER" id="PTHR31279:SF58">
    <property type="entry name" value="PROTEIN EXORDIUM-LIKE 2"/>
    <property type="match status" value="1"/>
</dbReference>
<dbReference type="AlphaFoldDB" id="A0AAW1PJ75"/>
<keyword evidence="2" id="KW-0964">Secreted</keyword>
<dbReference type="PANTHER" id="PTHR31279">
    <property type="entry name" value="PROTEIN EXORDIUM-LIKE 5"/>
    <property type="match status" value="1"/>
</dbReference>
<dbReference type="Proteomes" id="UP001489004">
    <property type="component" value="Unassembled WGS sequence"/>
</dbReference>
<proteinExistence type="inferred from homology"/>
<protein>
    <submittedName>
        <fullName evidence="5">Uncharacterized protein</fullName>
    </submittedName>
</protein>
<comment type="caution">
    <text evidence="5">The sequence shown here is derived from an EMBL/GenBank/DDBJ whole genome shotgun (WGS) entry which is preliminary data.</text>
</comment>
<accession>A0AAW1PJ75</accession>
<evidence type="ECO:0000313" key="5">
    <source>
        <dbReference type="EMBL" id="KAK9809895.1"/>
    </source>
</evidence>
<sequence length="337" mass="35409">MATASGTRDLQQLGVNLGGIVDVNIDLGAALGISLQLGTTVGINPVRGGGLLNLLPSLPALDPSSLVLPALPIRQSGNGISYRGGNIMTNPTVYLIYYGNWAPSNVGPDAQDIITNFVQNYAGSPLYRIATGYWDQQNFVQQVHGYGGSYSDPGSEGTVLTLQNMVKVIAKAVKAGAFPLDFNGIYAILGAPEIDTDYNGSFGSCSNYCAFHTNFGAPGKQIKYTFVGNTAQKCYSACTATPTPGNGPNGNPAIDSMVSILAHELVETVTDPLGSTWYDDNKAEVADKCVYNYVLNPTLATIPSGAAYNMIIGSRPYLIQGLWVNSLGGSCGIIAPY</sequence>
<evidence type="ECO:0000256" key="4">
    <source>
        <dbReference type="ARBA" id="ARBA00023591"/>
    </source>
</evidence>
<evidence type="ECO:0000256" key="3">
    <source>
        <dbReference type="ARBA" id="ARBA00022729"/>
    </source>
</evidence>
<reference evidence="5 6" key="1">
    <citation type="journal article" date="2024" name="Nat. Commun.">
        <title>Phylogenomics reveals the evolutionary origins of lichenization in chlorophyte algae.</title>
        <authorList>
            <person name="Puginier C."/>
            <person name="Libourel C."/>
            <person name="Otte J."/>
            <person name="Skaloud P."/>
            <person name="Haon M."/>
            <person name="Grisel S."/>
            <person name="Petersen M."/>
            <person name="Berrin J.G."/>
            <person name="Delaux P.M."/>
            <person name="Dal Grande F."/>
            <person name="Keller J."/>
        </authorList>
    </citation>
    <scope>NUCLEOTIDE SEQUENCE [LARGE SCALE GENOMIC DNA]</scope>
    <source>
        <strain evidence="5 6">SAG 2043</strain>
    </source>
</reference>
<organism evidence="5 6">
    <name type="scientific">[Myrmecia] bisecta</name>
    <dbReference type="NCBI Taxonomy" id="41462"/>
    <lineage>
        <taxon>Eukaryota</taxon>
        <taxon>Viridiplantae</taxon>
        <taxon>Chlorophyta</taxon>
        <taxon>core chlorophytes</taxon>
        <taxon>Trebouxiophyceae</taxon>
        <taxon>Trebouxiales</taxon>
        <taxon>Trebouxiaceae</taxon>
        <taxon>Myrmecia</taxon>
    </lineage>
</organism>
<comment type="subcellular location">
    <subcellularLocation>
        <location evidence="1">Secreted</location>
    </subcellularLocation>
</comment>
<dbReference type="Pfam" id="PF04674">
    <property type="entry name" value="Phi_1"/>
    <property type="match status" value="1"/>
</dbReference>
<keyword evidence="6" id="KW-1185">Reference proteome</keyword>
<dbReference type="GO" id="GO:0005576">
    <property type="term" value="C:extracellular region"/>
    <property type="evidence" value="ECO:0007669"/>
    <property type="project" value="UniProtKB-SubCell"/>
</dbReference>
<evidence type="ECO:0000256" key="2">
    <source>
        <dbReference type="ARBA" id="ARBA00022525"/>
    </source>
</evidence>
<keyword evidence="3" id="KW-0732">Signal</keyword>
<evidence type="ECO:0000313" key="6">
    <source>
        <dbReference type="Proteomes" id="UP001489004"/>
    </source>
</evidence>
<evidence type="ECO:0000256" key="1">
    <source>
        <dbReference type="ARBA" id="ARBA00004613"/>
    </source>
</evidence>